<keyword evidence="3 5" id="KW-0808">Transferase</keyword>
<organism evidence="5 6">
    <name type="scientific">Streptomyces odorifer</name>
    <dbReference type="NCBI Taxonomy" id="53450"/>
    <lineage>
        <taxon>Bacteria</taxon>
        <taxon>Bacillati</taxon>
        <taxon>Actinomycetota</taxon>
        <taxon>Actinomycetes</taxon>
        <taxon>Kitasatosporales</taxon>
        <taxon>Streptomycetaceae</taxon>
        <taxon>Streptomyces</taxon>
        <taxon>Streptomyces albidoflavus group</taxon>
    </lineage>
</organism>
<protein>
    <submittedName>
        <fullName evidence="5">Class I SAM-dependent methyltransferase</fullName>
    </submittedName>
</protein>
<name>A0A7Y6F456_9ACTN</name>
<dbReference type="InterPro" id="IPR013216">
    <property type="entry name" value="Methyltransf_11"/>
</dbReference>
<dbReference type="AlphaFoldDB" id="A0A7Y6F456"/>
<evidence type="ECO:0000256" key="3">
    <source>
        <dbReference type="ARBA" id="ARBA00022679"/>
    </source>
</evidence>
<dbReference type="PANTHER" id="PTHR44942">
    <property type="entry name" value="METHYLTRANSF_11 DOMAIN-CONTAINING PROTEIN"/>
    <property type="match status" value="1"/>
</dbReference>
<dbReference type="RefSeq" id="WP_030700198.1">
    <property type="nucleotide sequence ID" value="NZ_JAANNT010000028.1"/>
</dbReference>
<dbReference type="GO" id="GO:0008757">
    <property type="term" value="F:S-adenosylmethionine-dependent methyltransferase activity"/>
    <property type="evidence" value="ECO:0007669"/>
    <property type="project" value="InterPro"/>
</dbReference>
<dbReference type="PANTHER" id="PTHR44942:SF4">
    <property type="entry name" value="METHYLTRANSFERASE TYPE 11 DOMAIN-CONTAINING PROTEIN"/>
    <property type="match status" value="1"/>
</dbReference>
<evidence type="ECO:0000313" key="5">
    <source>
        <dbReference type="EMBL" id="NUV31528.1"/>
    </source>
</evidence>
<evidence type="ECO:0000313" key="6">
    <source>
        <dbReference type="Proteomes" id="UP000540128"/>
    </source>
</evidence>
<evidence type="ECO:0000256" key="2">
    <source>
        <dbReference type="ARBA" id="ARBA00022603"/>
    </source>
</evidence>
<dbReference type="GO" id="GO:0032259">
    <property type="term" value="P:methylation"/>
    <property type="evidence" value="ECO:0007669"/>
    <property type="project" value="UniProtKB-KW"/>
</dbReference>
<feature type="domain" description="Methyltransferase type 11" evidence="4">
    <location>
        <begin position="52"/>
        <end position="139"/>
    </location>
</feature>
<dbReference type="Pfam" id="PF08241">
    <property type="entry name" value="Methyltransf_11"/>
    <property type="match status" value="1"/>
</dbReference>
<comment type="caution">
    <text evidence="5">The sequence shown here is derived from an EMBL/GenBank/DDBJ whole genome shotgun (WGS) entry which is preliminary data.</text>
</comment>
<dbReference type="Proteomes" id="UP000540128">
    <property type="component" value="Unassembled WGS sequence"/>
</dbReference>
<proteinExistence type="inferred from homology"/>
<dbReference type="SUPFAM" id="SSF53335">
    <property type="entry name" value="S-adenosyl-L-methionine-dependent methyltransferases"/>
    <property type="match status" value="1"/>
</dbReference>
<dbReference type="Gene3D" id="3.40.50.150">
    <property type="entry name" value="Vaccinia Virus protein VP39"/>
    <property type="match status" value="1"/>
</dbReference>
<reference evidence="5 6" key="1">
    <citation type="submission" date="2020-03" db="EMBL/GenBank/DDBJ databases">
        <title>Complete genome sequence of sixteen Streptomyces strains facilitates identification of candidate genes involved in plant growth-promotion in grain legumes and cereals.</title>
        <authorList>
            <person name="Gopalakrishnan S."/>
            <person name="Thakur V."/>
            <person name="Saxena R."/>
            <person name="Vadlamudi S."/>
            <person name="Purohit S."/>
            <person name="Kumar V."/>
            <person name="Rathore A."/>
            <person name="Chitikineni A."/>
            <person name="Varshney R.K."/>
        </authorList>
    </citation>
    <scope>NUCLEOTIDE SEQUENCE [LARGE SCALE GENOMIC DNA]</scope>
    <source>
        <strain evidence="5 6">KAI-180</strain>
    </source>
</reference>
<keyword evidence="6" id="KW-1185">Reference proteome</keyword>
<dbReference type="InterPro" id="IPR051052">
    <property type="entry name" value="Diverse_substrate_MTase"/>
</dbReference>
<evidence type="ECO:0000259" key="4">
    <source>
        <dbReference type="Pfam" id="PF08241"/>
    </source>
</evidence>
<gene>
    <name evidence="5" type="ORF">G6W59_25035</name>
</gene>
<dbReference type="CDD" id="cd02440">
    <property type="entry name" value="AdoMet_MTases"/>
    <property type="match status" value="1"/>
</dbReference>
<sequence>MPNPLADRTRRAASFNTASAHYATYRPSYPPALYEALEEALGRPLAGVRVADIGAGTGIATAQLRERGAHVLAVEPGEGMAAELRRTLPGTPLVRGDGNALPLADGTADLVTFAQSFHWTDPGRALPEAYRVLRPGGVLARWWNISDSSHAWVADQADRLLAHFGPEGAAHGAHIPGRADAGAAPAVGDPVVGALAKAPSRPGAPEPEPVADAPLTHRIPWSRRLTVDDHLANLASHSLFLVADAALAQDFLDRERARLLRLFPDGHVEERYVVDLVLTTRPATA</sequence>
<accession>A0A7Y6F456</accession>
<keyword evidence="2 5" id="KW-0489">Methyltransferase</keyword>
<dbReference type="EMBL" id="JAANNT010000028">
    <property type="protein sequence ID" value="NUV31528.1"/>
    <property type="molecule type" value="Genomic_DNA"/>
</dbReference>
<evidence type="ECO:0000256" key="1">
    <source>
        <dbReference type="ARBA" id="ARBA00008361"/>
    </source>
</evidence>
<dbReference type="InterPro" id="IPR029063">
    <property type="entry name" value="SAM-dependent_MTases_sf"/>
</dbReference>
<comment type="similarity">
    <text evidence="1">Belongs to the methyltransferase superfamily.</text>
</comment>